<feature type="compositionally biased region" description="Basic and acidic residues" evidence="1">
    <location>
        <begin position="545"/>
        <end position="558"/>
    </location>
</feature>
<proteinExistence type="predicted"/>
<feature type="region of interest" description="Disordered" evidence="1">
    <location>
        <begin position="1"/>
        <end position="73"/>
    </location>
</feature>
<feature type="compositionally biased region" description="Low complexity" evidence="1">
    <location>
        <begin position="18"/>
        <end position="33"/>
    </location>
</feature>
<feature type="compositionally biased region" description="Low complexity" evidence="1">
    <location>
        <begin position="41"/>
        <end position="59"/>
    </location>
</feature>
<feature type="region of interest" description="Disordered" evidence="1">
    <location>
        <begin position="360"/>
        <end position="403"/>
    </location>
</feature>
<protein>
    <submittedName>
        <fullName evidence="2">Uncharacterized protein</fullName>
    </submittedName>
</protein>
<feature type="region of interest" description="Disordered" evidence="1">
    <location>
        <begin position="110"/>
        <end position="204"/>
    </location>
</feature>
<feature type="compositionally biased region" description="Low complexity" evidence="1">
    <location>
        <begin position="364"/>
        <end position="380"/>
    </location>
</feature>
<dbReference type="Proteomes" id="UP000541558">
    <property type="component" value="Unassembled WGS sequence"/>
</dbReference>
<accession>A0A8H5EYT1</accession>
<name>A0A8H5EYT1_9AGAR</name>
<organism evidence="2 3">
    <name type="scientific">Ephemerocybe angulata</name>
    <dbReference type="NCBI Taxonomy" id="980116"/>
    <lineage>
        <taxon>Eukaryota</taxon>
        <taxon>Fungi</taxon>
        <taxon>Dikarya</taxon>
        <taxon>Basidiomycota</taxon>
        <taxon>Agaricomycotina</taxon>
        <taxon>Agaricomycetes</taxon>
        <taxon>Agaricomycetidae</taxon>
        <taxon>Agaricales</taxon>
        <taxon>Agaricineae</taxon>
        <taxon>Psathyrellaceae</taxon>
        <taxon>Ephemerocybe</taxon>
    </lineage>
</organism>
<feature type="region of interest" description="Disordered" evidence="1">
    <location>
        <begin position="486"/>
        <end position="661"/>
    </location>
</feature>
<feature type="compositionally biased region" description="Basic and acidic residues" evidence="1">
    <location>
        <begin position="140"/>
        <end position="149"/>
    </location>
</feature>
<evidence type="ECO:0000256" key="1">
    <source>
        <dbReference type="SAM" id="MobiDB-lite"/>
    </source>
</evidence>
<feature type="compositionally biased region" description="Basic and acidic residues" evidence="1">
    <location>
        <begin position="505"/>
        <end position="530"/>
    </location>
</feature>
<feature type="compositionally biased region" description="Basic and acidic residues" evidence="1">
    <location>
        <begin position="619"/>
        <end position="641"/>
    </location>
</feature>
<dbReference type="EMBL" id="JAACJK010000219">
    <property type="protein sequence ID" value="KAF5317321.1"/>
    <property type="molecule type" value="Genomic_DNA"/>
</dbReference>
<reference evidence="2 3" key="1">
    <citation type="journal article" date="2020" name="ISME J.">
        <title>Uncovering the hidden diversity of litter-decomposition mechanisms in mushroom-forming fungi.</title>
        <authorList>
            <person name="Floudas D."/>
            <person name="Bentzer J."/>
            <person name="Ahren D."/>
            <person name="Johansson T."/>
            <person name="Persson P."/>
            <person name="Tunlid A."/>
        </authorList>
    </citation>
    <scope>NUCLEOTIDE SEQUENCE [LARGE SCALE GENOMIC DNA]</scope>
    <source>
        <strain evidence="2 3">CBS 175.51</strain>
    </source>
</reference>
<evidence type="ECO:0000313" key="3">
    <source>
        <dbReference type="Proteomes" id="UP000541558"/>
    </source>
</evidence>
<feature type="compositionally biased region" description="Basic residues" evidence="1">
    <location>
        <begin position="130"/>
        <end position="139"/>
    </location>
</feature>
<evidence type="ECO:0000313" key="2">
    <source>
        <dbReference type="EMBL" id="KAF5317321.1"/>
    </source>
</evidence>
<keyword evidence="3" id="KW-1185">Reference proteome</keyword>
<dbReference type="AlphaFoldDB" id="A0A8H5EYT1"/>
<feature type="compositionally biased region" description="Polar residues" evidence="1">
    <location>
        <begin position="486"/>
        <end position="500"/>
    </location>
</feature>
<comment type="caution">
    <text evidence="2">The sequence shown here is derived from an EMBL/GenBank/DDBJ whole genome shotgun (WGS) entry which is preliminary data.</text>
</comment>
<sequence length="661" mass="72503">MSGALSSKRARSRQKGASSSVSSKKSRSVVSSVFTNRRHGSPVTSPYSSTSYDPATSPTLQASSMAKGVGKRDCSPLPDWLSHTFASLPQNHPLHRLQLAKSAPVQTRIEPAPVTPANTEHPIYKEKPSRCRRSTKARKERPPEPDRIFAFDPFDAQEEPEVDNPAAEDNGNAAGVIDAPEASHYGGDSLHTSAEPEPMQSEEPWARPVEIYPEERHLFHNNTMTVAQDSQWPQVQTTPYSSYQPFETSMVPLDGWSPNCGRRSEVDLSPQSNHFPEPLSDLHDELIIDPEIPEPKYLSHMYRTPGPAKSLAVKPPLAPQRQSAYPEYLNSQELVSVISTASPCVPAYSSQYPTYLQSPLLQEPTSSGSSFSAPSIAQSFPSPPKDSISGLSPDLRPSPALLHAPASPTVSPLLRFFDPQLLKPTSPDFHWKRFDRNNISARPPASLPKRPIYQIPDDDVMLDDDGDYSELSSILPSLLLGRQKGTESTLGTTHGKTASIAQFDGAKEVSKTMGQRELRTPEQQRGRQSEPHTPPQPNSSASAPKQERKRDSDSEASRARSSSSPFCQIQMAAKKDSSPECRTSTSKNPIPVRPAPKSSFAPAPGIYISPLRGSETSSEEIKRAQFSEQRGSEKDGGRPDSRASQGSDDSIESWSERSMYY</sequence>
<dbReference type="OrthoDB" id="3064793at2759"/>
<gene>
    <name evidence="2" type="ORF">D9611_003782</name>
</gene>